<dbReference type="InterPro" id="IPR037050">
    <property type="entry name" value="DUF1254_sf"/>
</dbReference>
<dbReference type="Pfam" id="PF06863">
    <property type="entry name" value="DUF1254"/>
    <property type="match status" value="1"/>
</dbReference>
<dbReference type="PANTHER" id="PTHR36509">
    <property type="entry name" value="BLL3101 PROTEIN"/>
    <property type="match status" value="1"/>
</dbReference>
<name>A0ABN7YFZ4_9BURK</name>
<sequence>MRLRGDTVHAPDAIPDVPGKAARAKGTGVMNPSIRQRASLLTLATAAAAAVLISACSTTPEPVPVEPVMAQPPSDQAMKSLSAEVFTFGYPLVLMDVTRELMTAKTPINTFSHRRSFFDGAFSDVVPANADTLYSTAWLDLSREPIVLSLPDTSGRFYLMPMLDAWTDVIASPGKRTTGTRRGAFAIVGPDWNGTLPKGVKEIRSPTALVWIVGRTQVNSKQDLPTVHRLQDQYRLVPLSIWQKGGRVAPAPVAPRAGLIDTETTPVEQVDAMDAQAFFSRLAALLPANPPAAADAPMVEKMKRMGLIEGEPFKTTVLEPSTARAVQEGATAALASIVAQVKKAEAGDTGWRVSREGGSYGTNYAERATVAMMGPDVNLPEDAVYPTARADATGRPFDGGSRYVLHFDKSQLPPVKAFWSLSLYNSQQVFVSNPINRYSIGSRDRLRYNRDGSLDIYIQYDRPANAAQQANWLPAPPDAFNLMLRAYWPDQALLDGDWMPPAVQRVN</sequence>
<gene>
    <name evidence="4" type="ORF">LMG32289_02602</name>
</gene>
<evidence type="ECO:0000259" key="2">
    <source>
        <dbReference type="Pfam" id="PF06742"/>
    </source>
</evidence>
<protein>
    <recommendedName>
        <fullName evidence="6">DUF1254 domain-containing protein</fullName>
    </recommendedName>
</protein>
<accession>A0ABN7YFZ4</accession>
<proteinExistence type="predicted"/>
<dbReference type="Proteomes" id="UP000706525">
    <property type="component" value="Unassembled WGS sequence"/>
</dbReference>
<evidence type="ECO:0000313" key="4">
    <source>
        <dbReference type="EMBL" id="CAG9172238.1"/>
    </source>
</evidence>
<dbReference type="Gene3D" id="2.60.40.1610">
    <property type="entry name" value="Domain of unknown function DUF1254"/>
    <property type="match status" value="1"/>
</dbReference>
<dbReference type="Pfam" id="PF06742">
    <property type="entry name" value="DUF1214"/>
    <property type="match status" value="1"/>
</dbReference>
<dbReference type="InterPro" id="IPR010621">
    <property type="entry name" value="DUF1214"/>
</dbReference>
<keyword evidence="5" id="KW-1185">Reference proteome</keyword>
<dbReference type="EMBL" id="CAJZAG010000004">
    <property type="protein sequence ID" value="CAG9172238.1"/>
    <property type="molecule type" value="Genomic_DNA"/>
</dbReference>
<evidence type="ECO:0000313" key="5">
    <source>
        <dbReference type="Proteomes" id="UP000706525"/>
    </source>
</evidence>
<feature type="domain" description="DUF1254" evidence="3">
    <location>
        <begin position="108"/>
        <end position="238"/>
    </location>
</feature>
<comment type="caution">
    <text evidence="4">The sequence shown here is derived from an EMBL/GenBank/DDBJ whole genome shotgun (WGS) entry which is preliminary data.</text>
</comment>
<evidence type="ECO:0008006" key="6">
    <source>
        <dbReference type="Google" id="ProtNLM"/>
    </source>
</evidence>
<evidence type="ECO:0000256" key="1">
    <source>
        <dbReference type="SAM" id="MobiDB-lite"/>
    </source>
</evidence>
<organism evidence="4 5">
    <name type="scientific">Cupriavidus pampae</name>
    <dbReference type="NCBI Taxonomy" id="659251"/>
    <lineage>
        <taxon>Bacteria</taxon>
        <taxon>Pseudomonadati</taxon>
        <taxon>Pseudomonadota</taxon>
        <taxon>Betaproteobacteria</taxon>
        <taxon>Burkholderiales</taxon>
        <taxon>Burkholderiaceae</taxon>
        <taxon>Cupriavidus</taxon>
    </lineage>
</organism>
<feature type="region of interest" description="Disordered" evidence="1">
    <location>
        <begin position="1"/>
        <end position="26"/>
    </location>
</feature>
<reference evidence="4 5" key="1">
    <citation type="submission" date="2021-08" db="EMBL/GenBank/DDBJ databases">
        <authorList>
            <person name="Peeters C."/>
        </authorList>
    </citation>
    <scope>NUCLEOTIDE SEQUENCE [LARGE SCALE GENOMIC DNA]</scope>
    <source>
        <strain evidence="4 5">LMG 32289</strain>
    </source>
</reference>
<dbReference type="Gene3D" id="1.10.3360.10">
    <property type="entry name" value="VPA0735-like domain"/>
    <property type="match status" value="1"/>
</dbReference>
<feature type="domain" description="DUF1214" evidence="2">
    <location>
        <begin position="382"/>
        <end position="491"/>
    </location>
</feature>
<dbReference type="InterPro" id="IPR010679">
    <property type="entry name" value="DUF1254"/>
</dbReference>
<dbReference type="Gene3D" id="2.60.120.600">
    <property type="entry name" value="Domain of unknown function DUF1214, C-terminal domain"/>
    <property type="match status" value="1"/>
</dbReference>
<dbReference type="SUPFAM" id="SSF160935">
    <property type="entry name" value="VPA0735-like"/>
    <property type="match status" value="1"/>
</dbReference>
<evidence type="ECO:0000259" key="3">
    <source>
        <dbReference type="Pfam" id="PF06863"/>
    </source>
</evidence>
<dbReference type="PANTHER" id="PTHR36509:SF2">
    <property type="entry name" value="BLL3101 PROTEIN"/>
    <property type="match status" value="1"/>
</dbReference>
<dbReference type="InterPro" id="IPR037049">
    <property type="entry name" value="DUF1214_C_sf"/>
</dbReference>